<dbReference type="EMBL" id="JAUSVK010000001">
    <property type="protein sequence ID" value="MDQ0395183.1"/>
    <property type="molecule type" value="Genomic_DNA"/>
</dbReference>
<protein>
    <submittedName>
        <fullName evidence="1">Uncharacterized protein</fullName>
    </submittedName>
</protein>
<gene>
    <name evidence="1" type="ORF">J3R73_004975</name>
</gene>
<evidence type="ECO:0000313" key="1">
    <source>
        <dbReference type="EMBL" id="MDQ0395183.1"/>
    </source>
</evidence>
<accession>A0ABU0FKP6</accession>
<comment type="caution">
    <text evidence="1">The sequence shown here is derived from an EMBL/GenBank/DDBJ whole genome shotgun (WGS) entry which is preliminary data.</text>
</comment>
<sequence>MQYSQIPVKFQIPFAGNAGGVYINAIPQASQPGGRGTANAGMAPGSGAGGAQTVASTSLAGAAGADGMVLVLEFP</sequence>
<reference evidence="1 2" key="1">
    <citation type="submission" date="2023-07" db="EMBL/GenBank/DDBJ databases">
        <title>Genomic Encyclopedia of Type Strains, Phase IV (KMG-IV): sequencing the most valuable type-strain genomes for metagenomic binning, comparative biology and taxonomic classification.</title>
        <authorList>
            <person name="Goeker M."/>
        </authorList>
    </citation>
    <scope>NUCLEOTIDE SEQUENCE [LARGE SCALE GENOMIC DNA]</scope>
    <source>
        <strain evidence="1 2">DSM 5896</strain>
    </source>
</reference>
<proteinExistence type="predicted"/>
<organism evidence="1 2">
    <name type="scientific">Labrys monachus</name>
    <dbReference type="NCBI Taxonomy" id="217067"/>
    <lineage>
        <taxon>Bacteria</taxon>
        <taxon>Pseudomonadati</taxon>
        <taxon>Pseudomonadota</taxon>
        <taxon>Alphaproteobacteria</taxon>
        <taxon>Hyphomicrobiales</taxon>
        <taxon>Xanthobacteraceae</taxon>
        <taxon>Labrys</taxon>
    </lineage>
</organism>
<evidence type="ECO:0000313" key="2">
    <source>
        <dbReference type="Proteomes" id="UP001237448"/>
    </source>
</evidence>
<name>A0ABU0FKP6_9HYPH</name>
<keyword evidence="2" id="KW-1185">Reference proteome</keyword>
<dbReference type="Proteomes" id="UP001237448">
    <property type="component" value="Unassembled WGS sequence"/>
</dbReference>